<proteinExistence type="predicted"/>
<dbReference type="PANTHER" id="PTHR46211">
    <property type="entry name" value="GLYCEROPHOSPHORYL DIESTER PHOSPHODIESTERASE"/>
    <property type="match status" value="1"/>
</dbReference>
<sequence length="157" mass="18198">FLHWQELIEITKDKIGLNCEIKARGIAEKIIKILNESDIINTTIISSFKHDILLKIQKLEPRIKLASLEPTRMGWIKSWLSRKKLISVAIKNKFYAINPFYRLVNQKFITKAHKNNIKIFPWTVNSESGIKKLIKLGIDGIITNDVHRVKKILNELG</sequence>
<dbReference type="CDD" id="cd08556">
    <property type="entry name" value="GDPD"/>
    <property type="match status" value="1"/>
</dbReference>
<accession>X0UBX7</accession>
<dbReference type="EMBL" id="BARS01014791">
    <property type="protein sequence ID" value="GAF96836.1"/>
    <property type="molecule type" value="Genomic_DNA"/>
</dbReference>
<dbReference type="AlphaFoldDB" id="X0UBX7"/>
<dbReference type="PROSITE" id="PS51704">
    <property type="entry name" value="GP_PDE"/>
    <property type="match status" value="1"/>
</dbReference>
<gene>
    <name evidence="2" type="ORF">S01H1_24590</name>
</gene>
<feature type="domain" description="GP-PDE" evidence="1">
    <location>
        <begin position="1"/>
        <end position="153"/>
    </location>
</feature>
<dbReference type="GO" id="GO:0008081">
    <property type="term" value="F:phosphoric diester hydrolase activity"/>
    <property type="evidence" value="ECO:0007669"/>
    <property type="project" value="InterPro"/>
</dbReference>
<dbReference type="Gene3D" id="3.20.20.190">
    <property type="entry name" value="Phosphatidylinositol (PI) phosphodiesterase"/>
    <property type="match status" value="1"/>
</dbReference>
<feature type="non-terminal residue" evidence="2">
    <location>
        <position position="1"/>
    </location>
</feature>
<dbReference type="SUPFAM" id="SSF51695">
    <property type="entry name" value="PLC-like phosphodiesterases"/>
    <property type="match status" value="1"/>
</dbReference>
<dbReference type="Pfam" id="PF03009">
    <property type="entry name" value="GDPD"/>
    <property type="match status" value="1"/>
</dbReference>
<comment type="caution">
    <text evidence="2">The sequence shown here is derived from an EMBL/GenBank/DDBJ whole genome shotgun (WGS) entry which is preliminary data.</text>
</comment>
<organism evidence="2">
    <name type="scientific">marine sediment metagenome</name>
    <dbReference type="NCBI Taxonomy" id="412755"/>
    <lineage>
        <taxon>unclassified sequences</taxon>
        <taxon>metagenomes</taxon>
        <taxon>ecological metagenomes</taxon>
    </lineage>
</organism>
<evidence type="ECO:0000313" key="2">
    <source>
        <dbReference type="EMBL" id="GAF96836.1"/>
    </source>
</evidence>
<protein>
    <recommendedName>
        <fullName evidence="1">GP-PDE domain-containing protein</fullName>
    </recommendedName>
</protein>
<name>X0UBX7_9ZZZZ</name>
<dbReference type="PANTHER" id="PTHR46211:SF1">
    <property type="entry name" value="GLYCEROPHOSPHODIESTER PHOSPHODIESTERASE, CYTOPLASMIC"/>
    <property type="match status" value="1"/>
</dbReference>
<dbReference type="GO" id="GO:0006629">
    <property type="term" value="P:lipid metabolic process"/>
    <property type="evidence" value="ECO:0007669"/>
    <property type="project" value="InterPro"/>
</dbReference>
<dbReference type="InterPro" id="IPR017946">
    <property type="entry name" value="PLC-like_Pdiesterase_TIM-brl"/>
</dbReference>
<dbReference type="InterPro" id="IPR030395">
    <property type="entry name" value="GP_PDE_dom"/>
</dbReference>
<evidence type="ECO:0000259" key="1">
    <source>
        <dbReference type="PROSITE" id="PS51704"/>
    </source>
</evidence>
<reference evidence="2" key="1">
    <citation type="journal article" date="2014" name="Front. Microbiol.">
        <title>High frequency of phylogenetically diverse reductive dehalogenase-homologous genes in deep subseafloor sedimentary metagenomes.</title>
        <authorList>
            <person name="Kawai M."/>
            <person name="Futagami T."/>
            <person name="Toyoda A."/>
            <person name="Takaki Y."/>
            <person name="Nishi S."/>
            <person name="Hori S."/>
            <person name="Arai W."/>
            <person name="Tsubouchi T."/>
            <person name="Morono Y."/>
            <person name="Uchiyama I."/>
            <person name="Ito T."/>
            <person name="Fujiyama A."/>
            <person name="Inagaki F."/>
            <person name="Takami H."/>
        </authorList>
    </citation>
    <scope>NUCLEOTIDE SEQUENCE</scope>
    <source>
        <strain evidence="2">Expedition CK06-06</strain>
    </source>
</reference>